<dbReference type="EMBL" id="LKCW01000053">
    <property type="protein sequence ID" value="KPM42122.1"/>
    <property type="molecule type" value="Genomic_DNA"/>
</dbReference>
<feature type="domain" description="Protein kinase" evidence="2">
    <location>
        <begin position="169"/>
        <end position="346"/>
    </location>
</feature>
<feature type="region of interest" description="Disordered" evidence="1">
    <location>
        <begin position="1"/>
        <end position="20"/>
    </location>
</feature>
<name>A0A0P7BNS3_9HYPO</name>
<dbReference type="STRING" id="78410.A0A0P7BNS3"/>
<dbReference type="Proteomes" id="UP000050424">
    <property type="component" value="Unassembled WGS sequence"/>
</dbReference>
<dbReference type="InterPro" id="IPR011009">
    <property type="entry name" value="Kinase-like_dom_sf"/>
</dbReference>
<dbReference type="PROSITE" id="PS50011">
    <property type="entry name" value="PROTEIN_KINASE_DOM"/>
    <property type="match status" value="1"/>
</dbReference>
<evidence type="ECO:0000256" key="1">
    <source>
        <dbReference type="SAM" id="MobiDB-lite"/>
    </source>
</evidence>
<comment type="caution">
    <text evidence="3">The sequence shown here is derived from an EMBL/GenBank/DDBJ whole genome shotgun (WGS) entry which is preliminary data.</text>
</comment>
<sequence length="346" mass="39440">MTEAIFTTDLHKTSSPQSPPPPWSVLEFTFSDRETDSELIISCCGKCFCLFLFAENFSESSRLKERYLFFLKVANNYELDGFTIEDFLDWVAEPLFPLFRRFSPCDEDQTRTLHEFLFPESFVYTLRAVSDELVLVPYEDSNADVVPRFGVHLADELCSPFKSFLPSEVQICAVPTIGPPSGVPSKVRLKDGTYAFFKFMRRGDRRFLKNELNNYKKISEAKTDDGLRISRLRGLVRDEAGTVFGLLLTCIDCGRVTLFCATKLDTAISLREKWILQLRHIIEQLHLADLVWGDAKPDNVLVDRNNDLWLVDFGGGYTEGWVPKELAGTVAGDLHALEKMEKFIKA</sequence>
<dbReference type="AlphaFoldDB" id="A0A0P7BNS3"/>
<dbReference type="SUPFAM" id="SSF56112">
    <property type="entry name" value="Protein kinase-like (PK-like)"/>
    <property type="match status" value="1"/>
</dbReference>
<gene>
    <name evidence="3" type="ORF">AK830_g4420</name>
</gene>
<accession>A0A0P7BNS3</accession>
<organism evidence="3 4">
    <name type="scientific">Neonectria ditissima</name>
    <dbReference type="NCBI Taxonomy" id="78410"/>
    <lineage>
        <taxon>Eukaryota</taxon>
        <taxon>Fungi</taxon>
        <taxon>Dikarya</taxon>
        <taxon>Ascomycota</taxon>
        <taxon>Pezizomycotina</taxon>
        <taxon>Sordariomycetes</taxon>
        <taxon>Hypocreomycetidae</taxon>
        <taxon>Hypocreales</taxon>
        <taxon>Nectriaceae</taxon>
        <taxon>Neonectria</taxon>
    </lineage>
</organism>
<evidence type="ECO:0000259" key="2">
    <source>
        <dbReference type="PROSITE" id="PS50011"/>
    </source>
</evidence>
<dbReference type="GO" id="GO:0004672">
    <property type="term" value="F:protein kinase activity"/>
    <property type="evidence" value="ECO:0007669"/>
    <property type="project" value="InterPro"/>
</dbReference>
<evidence type="ECO:0000313" key="4">
    <source>
        <dbReference type="Proteomes" id="UP000050424"/>
    </source>
</evidence>
<proteinExistence type="predicted"/>
<dbReference type="InterPro" id="IPR000719">
    <property type="entry name" value="Prot_kinase_dom"/>
</dbReference>
<dbReference type="Gene3D" id="1.10.510.10">
    <property type="entry name" value="Transferase(Phosphotransferase) domain 1"/>
    <property type="match status" value="1"/>
</dbReference>
<evidence type="ECO:0000313" key="3">
    <source>
        <dbReference type="EMBL" id="KPM42122.1"/>
    </source>
</evidence>
<dbReference type="OrthoDB" id="4062651at2759"/>
<dbReference type="GO" id="GO:0005524">
    <property type="term" value="F:ATP binding"/>
    <property type="evidence" value="ECO:0007669"/>
    <property type="project" value="InterPro"/>
</dbReference>
<reference evidence="3 4" key="1">
    <citation type="submission" date="2015-09" db="EMBL/GenBank/DDBJ databases">
        <title>Draft genome of a European isolate of the apple canker pathogen Neonectria ditissima.</title>
        <authorList>
            <person name="Gomez-Cortecero A."/>
            <person name="Harrison R.J."/>
            <person name="Armitage A.D."/>
        </authorList>
    </citation>
    <scope>NUCLEOTIDE SEQUENCE [LARGE SCALE GENOMIC DNA]</scope>
    <source>
        <strain evidence="3 4">R09/05</strain>
    </source>
</reference>
<keyword evidence="4" id="KW-1185">Reference proteome</keyword>
<protein>
    <recommendedName>
        <fullName evidence="2">Protein kinase domain-containing protein</fullName>
    </recommendedName>
</protein>